<dbReference type="Proteomes" id="UP000479639">
    <property type="component" value="Unassembled WGS sequence"/>
</dbReference>
<keyword evidence="2" id="KW-1185">Reference proteome</keyword>
<evidence type="ECO:0000313" key="1">
    <source>
        <dbReference type="EMBL" id="KAB1643852.1"/>
    </source>
</evidence>
<protein>
    <submittedName>
        <fullName evidence="1">Uncharacterized protein</fullName>
    </submittedName>
</protein>
<organism evidence="1 2">
    <name type="scientific">Adlercreutzia muris</name>
    <dbReference type="NCBI Taxonomy" id="1796610"/>
    <lineage>
        <taxon>Bacteria</taxon>
        <taxon>Bacillati</taxon>
        <taxon>Actinomycetota</taxon>
        <taxon>Coriobacteriia</taxon>
        <taxon>Eggerthellales</taxon>
        <taxon>Eggerthellaceae</taxon>
        <taxon>Adlercreutzia</taxon>
    </lineage>
</organism>
<sequence length="65" mass="7302">MGSPNNELVTHDTPSTACFQHLQDFATIVIRRRLSEFCAQQRHLSEHPLGGASVVRKAAFLRQRA</sequence>
<proteinExistence type="predicted"/>
<evidence type="ECO:0000313" key="2">
    <source>
        <dbReference type="Proteomes" id="UP000479639"/>
    </source>
</evidence>
<dbReference type="RefSeq" id="WP_151431232.1">
    <property type="nucleotide sequence ID" value="NZ_JANJZI010000001.1"/>
</dbReference>
<gene>
    <name evidence="1" type="ORF">F8D48_08545</name>
</gene>
<accession>A0A7C8BQD0</accession>
<dbReference type="AlphaFoldDB" id="A0A7C8BQD0"/>
<dbReference type="EMBL" id="WAJS01000026">
    <property type="protein sequence ID" value="KAB1643852.1"/>
    <property type="molecule type" value="Genomic_DNA"/>
</dbReference>
<comment type="caution">
    <text evidence="1">The sequence shown here is derived from an EMBL/GenBank/DDBJ whole genome shotgun (WGS) entry which is preliminary data.</text>
</comment>
<name>A0A7C8BQD0_9ACTN</name>
<reference evidence="1 2" key="1">
    <citation type="submission" date="2019-09" db="EMBL/GenBank/DDBJ databases">
        <title>Whole genome shotgun sequencing (WGS) of Ellagibacter isourolithinifaciens DSM 104140(T) and Adlercreutzia muris DSM 29508(T).</title>
        <authorList>
            <person name="Stoll D.A."/>
            <person name="Danylec N."/>
            <person name="Huch M."/>
        </authorList>
    </citation>
    <scope>NUCLEOTIDE SEQUENCE [LARGE SCALE GENOMIC DNA]</scope>
    <source>
        <strain evidence="1 2">DSM 29508</strain>
    </source>
</reference>